<keyword evidence="1" id="KW-0547">Nucleotide-binding</keyword>
<dbReference type="InterPro" id="IPR010038">
    <property type="entry name" value="MoaD_arc-typ"/>
</dbReference>
<name>A0ABQ1ZP42_9BACL</name>
<dbReference type="CDD" id="cd00754">
    <property type="entry name" value="Ubl_MoaD"/>
    <property type="match status" value="1"/>
</dbReference>
<reference evidence="5" key="1">
    <citation type="journal article" date="2019" name="Int. J. Syst. Evol. Microbiol.">
        <title>The Global Catalogue of Microorganisms (GCM) 10K type strain sequencing project: providing services to taxonomists for standard genome sequencing and annotation.</title>
        <authorList>
            <consortium name="The Broad Institute Genomics Platform"/>
            <consortium name="The Broad Institute Genome Sequencing Center for Infectious Disease"/>
            <person name="Wu L."/>
            <person name="Ma J."/>
        </authorList>
    </citation>
    <scope>NUCLEOTIDE SEQUENCE [LARGE SCALE GENOMIC DNA]</scope>
    <source>
        <strain evidence="5">CCM 8702</strain>
    </source>
</reference>
<dbReference type="InterPro" id="IPR003749">
    <property type="entry name" value="ThiS/MoaD-like"/>
</dbReference>
<evidence type="ECO:0000256" key="1">
    <source>
        <dbReference type="ARBA" id="ARBA00022741"/>
    </source>
</evidence>
<dbReference type="InterPro" id="IPR012675">
    <property type="entry name" value="Beta-grasp_dom_sf"/>
</dbReference>
<dbReference type="Pfam" id="PF02597">
    <property type="entry name" value="ThiS"/>
    <property type="match status" value="1"/>
</dbReference>
<comment type="caution">
    <text evidence="4">The sequence shown here is derived from an EMBL/GenBank/DDBJ whole genome shotgun (WGS) entry which is preliminary data.</text>
</comment>
<dbReference type="InterPro" id="IPR016155">
    <property type="entry name" value="Mopterin_synth/thiamin_S_b"/>
</dbReference>
<keyword evidence="5" id="KW-1185">Reference proteome</keyword>
<proteinExistence type="inferred from homology"/>
<dbReference type="SUPFAM" id="SSF54285">
    <property type="entry name" value="MoaD/ThiS"/>
    <property type="match status" value="1"/>
</dbReference>
<sequence length="77" mass="8358">MITIFYFAGLREAAGKPQEQAELAGRTVNELLEWVRNQYPNLSLDAVRVAVNEEYALPEDVLQAGDTAALIPPVSGG</sequence>
<accession>A0ABQ1ZP42</accession>
<dbReference type="Proteomes" id="UP000605427">
    <property type="component" value="Unassembled WGS sequence"/>
</dbReference>
<dbReference type="NCBIfam" id="TIGR01687">
    <property type="entry name" value="moaD_arch"/>
    <property type="match status" value="1"/>
</dbReference>
<dbReference type="PANTHER" id="PTHR33359:SF1">
    <property type="entry name" value="MOLYBDOPTERIN SYNTHASE SULFUR CARRIER SUBUNIT"/>
    <property type="match status" value="1"/>
</dbReference>
<dbReference type="PANTHER" id="PTHR33359">
    <property type="entry name" value="MOLYBDOPTERIN SYNTHASE SULFUR CARRIER SUBUNIT"/>
    <property type="match status" value="1"/>
</dbReference>
<gene>
    <name evidence="4" type="primary">moaD</name>
    <name evidence="4" type="ORF">GCM10007362_05350</name>
</gene>
<evidence type="ECO:0000256" key="3">
    <source>
        <dbReference type="ARBA" id="ARBA00024247"/>
    </source>
</evidence>
<dbReference type="Gene3D" id="3.10.20.30">
    <property type="match status" value="1"/>
</dbReference>
<evidence type="ECO:0000313" key="4">
    <source>
        <dbReference type="EMBL" id="GGH69855.1"/>
    </source>
</evidence>
<organism evidence="4 5">
    <name type="scientific">Saccharibacillus endophyticus</name>
    <dbReference type="NCBI Taxonomy" id="2060666"/>
    <lineage>
        <taxon>Bacteria</taxon>
        <taxon>Bacillati</taxon>
        <taxon>Bacillota</taxon>
        <taxon>Bacilli</taxon>
        <taxon>Bacillales</taxon>
        <taxon>Paenibacillaceae</taxon>
        <taxon>Saccharibacillus</taxon>
    </lineage>
</organism>
<comment type="similarity">
    <text evidence="2">Belongs to the MoaD family.</text>
</comment>
<dbReference type="RefSeq" id="WP_172238679.1">
    <property type="nucleotide sequence ID" value="NZ_BMDD01000001.1"/>
</dbReference>
<dbReference type="InterPro" id="IPR044672">
    <property type="entry name" value="MOCS2A"/>
</dbReference>
<evidence type="ECO:0000313" key="5">
    <source>
        <dbReference type="Proteomes" id="UP000605427"/>
    </source>
</evidence>
<dbReference type="EMBL" id="BMDD01000001">
    <property type="protein sequence ID" value="GGH69855.1"/>
    <property type="molecule type" value="Genomic_DNA"/>
</dbReference>
<dbReference type="NCBIfam" id="TIGR01682">
    <property type="entry name" value="moaD"/>
    <property type="match status" value="1"/>
</dbReference>
<protein>
    <recommendedName>
        <fullName evidence="3">Molybdopterin synthase sulfur carrier subunit</fullName>
    </recommendedName>
</protein>
<evidence type="ECO:0000256" key="2">
    <source>
        <dbReference type="ARBA" id="ARBA00024200"/>
    </source>
</evidence>